<feature type="region of interest" description="Disordered" evidence="1">
    <location>
        <begin position="761"/>
        <end position="787"/>
    </location>
</feature>
<dbReference type="InterPro" id="IPR041480">
    <property type="entry name" value="CIDR1_gamma"/>
</dbReference>
<dbReference type="FunFam" id="1.10.1900.40:FF:000001">
    <property type="entry name" value="Erythrocyte membrane protein 1"/>
    <property type="match status" value="1"/>
</dbReference>
<feature type="domain" description="Duffy-antigen binding" evidence="3">
    <location>
        <begin position="1300"/>
        <end position="1480"/>
    </location>
</feature>
<feature type="region of interest" description="Disordered" evidence="1">
    <location>
        <begin position="1140"/>
        <end position="1163"/>
    </location>
</feature>
<dbReference type="InterPro" id="IPR029210">
    <property type="entry name" value="PfEMP1_NTS"/>
</dbReference>
<feature type="domain" description="Plasmodium falciparum erythrocyte membrane protein-1 N-terminal segment" evidence="5">
    <location>
        <begin position="21"/>
        <end position="56"/>
    </location>
</feature>
<dbReference type="InterPro" id="IPR029211">
    <property type="entry name" value="PfEMP1_ATS"/>
</dbReference>
<dbReference type="Proteomes" id="UP000240500">
    <property type="component" value="Unassembled WGS sequence"/>
</dbReference>
<evidence type="ECO:0000259" key="6">
    <source>
        <dbReference type="Pfam" id="PF18562"/>
    </source>
</evidence>
<name>A0A2P9DT71_PLARE</name>
<feature type="compositionally biased region" description="Polar residues" evidence="1">
    <location>
        <begin position="3337"/>
        <end position="3361"/>
    </location>
</feature>
<dbReference type="GO" id="GO:0046789">
    <property type="term" value="F:host cell surface receptor binding"/>
    <property type="evidence" value="ECO:0007669"/>
    <property type="project" value="InterPro"/>
</dbReference>
<evidence type="ECO:0000259" key="7">
    <source>
        <dbReference type="Pfam" id="PF21807"/>
    </source>
</evidence>
<feature type="compositionally biased region" description="Pro residues" evidence="1">
    <location>
        <begin position="2975"/>
        <end position="2995"/>
    </location>
</feature>
<feature type="compositionally biased region" description="Basic and acidic residues" evidence="1">
    <location>
        <begin position="762"/>
        <end position="776"/>
    </location>
</feature>
<reference evidence="9 10" key="1">
    <citation type="submission" date="2016-09" db="EMBL/GenBank/DDBJ databases">
        <authorList>
            <consortium name="Pathogen Informatics"/>
        </authorList>
    </citation>
    <scope>NUCLEOTIDE SEQUENCE [LARGE SCALE GENOMIC DNA]</scope>
</reference>
<feature type="domain" description="Duffy-binding-like" evidence="8">
    <location>
        <begin position="1545"/>
        <end position="1692"/>
    </location>
</feature>
<evidence type="ECO:0000259" key="8">
    <source>
        <dbReference type="Pfam" id="PF22672"/>
    </source>
</evidence>
<accession>A0A2P9DT71</accession>
<dbReference type="FunFam" id="1.20.1310.20:FF:000003">
    <property type="entry name" value="Erythrocyte membrane protein 1, PfEMP1"/>
    <property type="match status" value="1"/>
</dbReference>
<organism evidence="9 10">
    <name type="scientific">Plasmodium reichenowi</name>
    <dbReference type="NCBI Taxonomy" id="5854"/>
    <lineage>
        <taxon>Eukaryota</taxon>
        <taxon>Sar</taxon>
        <taxon>Alveolata</taxon>
        <taxon>Apicomplexa</taxon>
        <taxon>Aconoidasida</taxon>
        <taxon>Haemosporida</taxon>
        <taxon>Plasmodiidae</taxon>
        <taxon>Plasmodium</taxon>
        <taxon>Plasmodium (Laverania)</taxon>
    </lineage>
</organism>
<dbReference type="InterPro" id="IPR049158">
    <property type="entry name" value="PfEMP1_CIDRalpha1_dom"/>
</dbReference>
<dbReference type="OrthoDB" id="378917at2759"/>
<feature type="region of interest" description="Disordered" evidence="1">
    <location>
        <begin position="1184"/>
        <end position="1244"/>
    </location>
</feature>
<feature type="region of interest" description="Disordered" evidence="1">
    <location>
        <begin position="2970"/>
        <end position="3004"/>
    </location>
</feature>
<feature type="region of interest" description="Disordered" evidence="1">
    <location>
        <begin position="1942"/>
        <end position="1992"/>
    </location>
</feature>
<feature type="domain" description="Duffy-binding-like" evidence="2">
    <location>
        <begin position="579"/>
        <end position="722"/>
    </location>
</feature>
<dbReference type="InterPro" id="IPR042202">
    <property type="entry name" value="Duffy-ag-bd_sf"/>
</dbReference>
<dbReference type="Gene3D" id="1.20.1310.20">
    <property type="entry name" value="Duffy-antigen binding domain"/>
    <property type="match status" value="6"/>
</dbReference>
<evidence type="ECO:0000313" key="10">
    <source>
        <dbReference type="Proteomes" id="UP000240500"/>
    </source>
</evidence>
<feature type="compositionally biased region" description="Basic and acidic residues" evidence="1">
    <location>
        <begin position="1633"/>
        <end position="1645"/>
    </location>
</feature>
<evidence type="ECO:0000259" key="5">
    <source>
        <dbReference type="Pfam" id="PF15447"/>
    </source>
</evidence>
<dbReference type="InterPro" id="IPR044932">
    <property type="entry name" value="PfEMP1_ATS_sf"/>
</dbReference>
<feature type="domain" description="Duffy-antigen binding" evidence="3">
    <location>
        <begin position="840"/>
        <end position="1025"/>
    </location>
</feature>
<dbReference type="FunFam" id="1.20.58.830:FF:000001">
    <property type="entry name" value="Erythrocyte membrane protein 1, PfEMP1"/>
    <property type="match status" value="1"/>
</dbReference>
<evidence type="ECO:0000259" key="4">
    <source>
        <dbReference type="Pfam" id="PF15445"/>
    </source>
</evidence>
<evidence type="ECO:0000259" key="3">
    <source>
        <dbReference type="Pfam" id="PF05424"/>
    </source>
</evidence>
<feature type="domain" description="Duffy-antigen binding" evidence="3">
    <location>
        <begin position="2038"/>
        <end position="2203"/>
    </location>
</feature>
<dbReference type="VEuPathDB" id="PlasmoDB:PRCDC_0012700"/>
<dbReference type="Pfam" id="PF05424">
    <property type="entry name" value="Duffy_binding"/>
    <property type="match status" value="6"/>
</dbReference>
<dbReference type="Pfam" id="PF15447">
    <property type="entry name" value="NTS"/>
    <property type="match status" value="1"/>
</dbReference>
<feature type="domain" description="Duffy-binding-like" evidence="8">
    <location>
        <begin position="313"/>
        <end position="468"/>
    </location>
</feature>
<feature type="region of interest" description="Disordered" evidence="1">
    <location>
        <begin position="1"/>
        <end position="22"/>
    </location>
</feature>
<dbReference type="Gene3D" id="1.20.58.830">
    <property type="match status" value="6"/>
</dbReference>
<feature type="domain" description="Duffy-antigen binding" evidence="3">
    <location>
        <begin position="126"/>
        <end position="309"/>
    </location>
</feature>
<feature type="compositionally biased region" description="Basic and acidic residues" evidence="1">
    <location>
        <begin position="1212"/>
        <end position="1222"/>
    </location>
</feature>
<protein>
    <submittedName>
        <fullName evidence="9">Erythrocyte membrane protein 1, PfEMP1, putative</fullName>
    </submittedName>
</protein>
<dbReference type="Pfam" id="PF03011">
    <property type="entry name" value="PFEMP"/>
    <property type="match status" value="2"/>
</dbReference>
<dbReference type="SUPFAM" id="SSF140924">
    <property type="entry name" value="Duffy binding domain-like"/>
    <property type="match status" value="8"/>
</dbReference>
<dbReference type="FunFam" id="1.20.58.1930:FF:000001">
    <property type="entry name" value="Erythrocyte membrane protein 1, PfEMP1"/>
    <property type="match status" value="1"/>
</dbReference>
<dbReference type="FunFam" id="1.20.58.830:FF:000005">
    <property type="entry name" value="Erythrocyte membrane protein 1, PfEMP1"/>
    <property type="match status" value="1"/>
</dbReference>
<dbReference type="InterPro" id="IPR008602">
    <property type="entry name" value="Duffy-antigen-binding"/>
</dbReference>
<feature type="compositionally biased region" description="Basic and acidic residues" evidence="1">
    <location>
        <begin position="1184"/>
        <end position="1202"/>
    </location>
</feature>
<dbReference type="InterPro" id="IPR004258">
    <property type="entry name" value="DBL"/>
</dbReference>
<dbReference type="Pfam" id="PF15445">
    <property type="entry name" value="ATS"/>
    <property type="match status" value="1"/>
</dbReference>
<dbReference type="InterPro" id="IPR054595">
    <property type="entry name" value="DBL_C"/>
</dbReference>
<feature type="region of interest" description="Disordered" evidence="1">
    <location>
        <begin position="1623"/>
        <end position="1645"/>
    </location>
</feature>
<dbReference type="Pfam" id="PF21807">
    <property type="entry name" value="PfEMP1_CIDRalpha1_dom"/>
    <property type="match status" value="1"/>
</dbReference>
<dbReference type="VEuPathDB" id="PlasmoDB:PRCDC_1100100"/>
<dbReference type="EMBL" id="OFAE01000030">
    <property type="protein sequence ID" value="SOV84201.1"/>
    <property type="molecule type" value="Genomic_DNA"/>
</dbReference>
<dbReference type="VEuPathDB" id="PlasmoDB:PRG01_0041000"/>
<evidence type="ECO:0000313" key="9">
    <source>
        <dbReference type="EMBL" id="SOV84201.1"/>
    </source>
</evidence>
<feature type="domain" description="Duffy-antigen binding" evidence="3">
    <location>
        <begin position="2713"/>
        <end position="2855"/>
    </location>
</feature>
<feature type="domain" description="Cysteine-rich interdomain region 1 gamma" evidence="6">
    <location>
        <begin position="1733"/>
        <end position="1784"/>
    </location>
</feature>
<dbReference type="Gene3D" id="1.20.58.1930">
    <property type="match status" value="2"/>
</dbReference>
<dbReference type="GO" id="GO:0016020">
    <property type="term" value="C:membrane"/>
    <property type="evidence" value="ECO:0007669"/>
    <property type="project" value="InterPro"/>
</dbReference>
<proteinExistence type="predicted"/>
<feature type="compositionally biased region" description="Pro residues" evidence="1">
    <location>
        <begin position="1223"/>
        <end position="1232"/>
    </location>
</feature>
<feature type="domain" description="PfEMP1 CIDRalpha1" evidence="7">
    <location>
        <begin position="510"/>
        <end position="564"/>
    </location>
</feature>
<sequence length="3460" mass="398433">MGNTQSTPSVPEDVKNESEKSARNVLENIAQDIKQQAKNSSKKYESQLKGKLEKASFKGAYGDWSLIESYGYSNPCYLNYIKHTNILYSLANDRNPCLFSPSERFSIEGEAECNGGIITGNKGGCGACAPYRRRHICDKNLEALTVGNTKNSDDLLGNILVTAKYEGDSIVKKHPNRGSSEVCTALARSFADIGDIVRGKDMFKPNEQDAVQKGLRAVFQKIYESLPLEAQTHYADKDKSGNYYKLREDWWMANRDKVWKAITCEAPNDVNYFRKKLDNTIVFTSQGKCGHYEDGKVPTNLDYVPQFLRWFEEWAEHFCLVRKYKLEKVKKECRDERNHKYCSLNGYDCTKTLGKIRHFIWDNKCTGCSVKCIPYDLWLKNERKEFEKQTKKYEKEIKTYESDTSISNSNINMEYNKEFYEEFKKNYKGVDDFLQLLNEGRYCKEQLQGEEKIDFTKTGYEKGTFYRSQYCQVCPDCGVECSGTTCKPKEERYPNCDNNEIYSPRDAKTTEINVTVSGNEQGDISKKLEHFCSDENNENGKNYQKWQCYYMNENNNNCEMKSTRHKDHKQHGVISFYAFFDLWVRNLLIDTINWENDLKKCINNTGVTDCNDGCNSNCICFGKWVKTKENEWENVKKVFENKNISSNDYYNKLNGLFEGFFFQVMNEFNKDEAKWKELKQKLEEISVFSKGKTGTVNSEASIKVLFDHLKEKSTICKDNNTNEGCETSKNGTRNPCGKNTEGSKVVNVKQIAQYYKRQAHKQLNERGGRSKLKGDASKGQYYSNGKRNGSTLNGQICNINGKYSNARNGKSNNPCEGKGNGFKIGEEWKTGNSESSTPEVYIRPRRRHMCTSNLEYLIHNKVQTILNVDNGKINHAFLGDVLLAAKKEAEKIKDLYQQNKRKPGQNGLTDDKTVCRALKSSFADIADIIRGRDMWDKNRDEIKTQGNLIQIFGKIKEEIKKQLNGKLNGKYNSDTDGKHTQLRSDWWEANRSQVWEAMKCATNGVDITCDSDHTPLDDYIPQRLRWMTEWAEWYCKIQKEEYNKLVGECKVCKNKGANCINGDGECNTCKAACAAYWKKIEPWKKQWDKIRAKYQTLYSNALVDIAANGGLNTSTALQENKEKPVIEFLFELYKENGGKVRKPAVARTSGEKDTSDTTPTAYSTADGYVHQEATMNCEKQTQFCEKKNGSTSSDGKEDKEYAFKNPPNGYDEACKCNTREKPQPPPPPPPPSQEGGSPQEPTEKSVDVCSIVDGILKAETEKKFADACALKYGKNAYHGWKCNSSATKPGEKKSEDGGAVCIPPRRQKLYVKPIESLVGTESRVDLQKAFIESAAVETFFSWNEFKKIKEKEDIETKGQETVGYTSNVASELDKDLKKGEIPEEFKRQMFYTLGDYRDILFGDTKIVEYAVSGTGNKSGNEVMDEIESKINSILPKNGKPGQQTDSDKKQREEFWGKYAKDIWQGMLCSLKYKENEKDKKIEEIEDAHGGKELFDTLKEDNNYENVAFDASDTQALSADADPEAAQGTKLKDFVKRPTFFRWLEEWGEEFCKKRTDKLKQIKVECRGKNGNSKVCSGYGEDCKDQLPEDPSTFPSFKCPGCGKHCSSYRKWIGKKKTEYEKQKNAYNEQRNSYQRERNGAGRNNDDNGFCTKLQKWDTAAAFLKKLGSCKTNDESGKVNKIFDDEGEAFGHKKYCDPCSEFKVNCQNGNCGSSANGNTCPNNKITENHINYSTEDIGMLVIDNDKNVFDGDLSVCNGKDIFKGIKKEEWTCGKVCGYNVCKPKKVNGKTFEGTTNGEKQIIFIRALFKIWLEYFLEDYNKIIHKISHCTKSENKSTCIRGCNDKCNCVKAWITKKKEEWKKIKNHYLQKKHENGDNDIKSLIKNFLQELDPQTEVLKAIGSSQTLENYEDSKECNGADNLQNGQKRDIIDCLLENLGNEATSCQTNHKPRGSEQCTTPTTTPDDPDTSEDKQSPQFCPNDMPEPAKTKTDSDILCDDKKQPKCDNFKTRFSNSKCETKKNLIGLNAHNRWGGRDYPNIYVSPRVQQLCLKPLQDLKENTTEKNKLIEALKTCAYNEAKLLYEYYNGEGKEIIPTKNLTIKDEDIKQHTLEAMKRSYADYGNIVKGDCIWDYENKDQIDPKIMNFAKIHNISTRTSSVSTSGDDDVNRRTLWESIRAHVWKAMICGYENVGGSFVTEDVKCKLPDTEKTDQFFRWFVEWGENFCIRREQELKELRNKCNNVTCNDTHEVKKTHCENACKKYRQILIHFKKQYEKQKEEYEIIKSSIREFRKKDAMIFLKEKCNSKCLCFKEGDNYTDKVLKNVPDDVKDKCPCKAAIAPEDPFKDLNECPNKNTNNDLCNNYKRVRMCVDSKYRNSLEYWYGRDILIPSRRTHLCLRNITHKRFYRKGEIRKFKNDLLYAASSEAKILTEKYEDKQEALQAIKYTFADIGDIIKGKDMVDNKAYQEIKSKLENVLETRGKDSTTPQQWWEQNKKHVWNVMLCGYKLAGGKIEPNDCSIPSEESTDQFLRWLREWGTQYCKEKQQIKSDIKLECKSHLDKYGIIENTNDIHPKCLEQLKKYEIWSNKRLSEWDGLSKKFTKDKENNKYNNVQENSADTYLKQKCSECKCSFKDIEQTHEKSKKGGYDIYIDTLDKAQIPGFVEDTAYKYKGLKPECPKDNECSQYENIPCSSVSHDDDNDWNSSFVKDNKKTNMGVLLPPRRRQLCLRIDVNKFLHLRNDINNLKNFIFKSAFAEAKRLKRVYDDNDKLLQAMKYSFSDIGNVVKGDDMMESKTSEYMDKIFKGRKYTGIDRKNWWNENKYHVWESMLCGYRQAGGDTSNSENCRFPDIEPVPQFLRWFQEWTKIFCIRRKKLYENMVTACMNAECDKNTGNVESVCIEACEKYKYYVLLKKQEYDIQKNKYDAEFKNTLNDKDAPEFLKVPCLSQYFNNSKNWDNPYDTFDDKNIKDKCDCKKIETPPPPTPPVPDSGPTPTPPPRTPDELPLFDEPFDPTILQTTIPFGIALALGSIAFLYLKKKTKSPVDLLRVLDIHKGEYGMSTKTSPNRYIPYKSAQYKGKTYIYMEGDSGDEKYAFMSDTTDVTSSESEYEEMDINDIYATRAPKYKTLIEVVLEPSGKTQSDIQCDNTHTNKPITDEEWNELKQHFISGILENAQKDLPKNNISVNTPMNTQPNTLYFDNPEEKSFIMSIHDRDLYTGEEISYNINMSTNTNNDIPISSKNDVYSGIDLINDSLSCNKHIDIYDELLKRKENELFGTNHTKNTSNNCVAKLTNSDPIHNQINLLHKWLDRHRDMCEKWDTNNKVDILNHLKEEWENETHSDNIPSDNNIHSDNIRSDTTPSSNKMLNTDVSIEIDMDNPKPINIVDSNPDNSFMDNMEDDIYYDVNDDNNNNNNNQPSVDDIPMDHNKVDVDVPKKVHVEMKILNNISNGSLEQQFPISDVWNI</sequence>
<feature type="domain" description="Plasmodium falciparum erythrocyte membrane protein 1 acidic terminal segment" evidence="4">
    <location>
        <begin position="3015"/>
        <end position="3460"/>
    </location>
</feature>
<feature type="compositionally biased region" description="Basic and acidic residues" evidence="1">
    <location>
        <begin position="12"/>
        <end position="22"/>
    </location>
</feature>
<dbReference type="Pfam" id="PF22672">
    <property type="entry name" value="DBL_C"/>
    <property type="match status" value="2"/>
</dbReference>
<dbReference type="Pfam" id="PF18562">
    <property type="entry name" value="CIDR1_gamma"/>
    <property type="match status" value="1"/>
</dbReference>
<gene>
    <name evidence="9" type="ORF">PRG01_0041000</name>
</gene>
<dbReference type="Gene3D" id="1.10.1900.40">
    <property type="entry name" value="Acidic terminal segments, variant surface antigen of PfEMP1"/>
    <property type="match status" value="2"/>
</dbReference>
<evidence type="ECO:0000259" key="2">
    <source>
        <dbReference type="Pfam" id="PF03011"/>
    </source>
</evidence>
<dbReference type="FunFam" id="1.20.58.1930:FF:000002">
    <property type="entry name" value="Erythrocyte membrane protein 1, PfEMP1"/>
    <property type="match status" value="1"/>
</dbReference>
<feature type="region of interest" description="Disordered" evidence="1">
    <location>
        <begin position="3334"/>
        <end position="3361"/>
    </location>
</feature>
<feature type="domain" description="Duffy-binding-like" evidence="2">
    <location>
        <begin position="1806"/>
        <end position="1948"/>
    </location>
</feature>
<evidence type="ECO:0000256" key="1">
    <source>
        <dbReference type="SAM" id="MobiDB-lite"/>
    </source>
</evidence>
<dbReference type="FunFam" id="1.20.58.830:FF:000021">
    <property type="entry name" value="Erythrocyte membrane protein 1, PfEMP1"/>
    <property type="match status" value="1"/>
</dbReference>
<feature type="domain" description="Duffy-antigen binding" evidence="3">
    <location>
        <begin position="2384"/>
        <end position="2522"/>
    </location>
</feature>
<feature type="compositionally biased region" description="Basic and acidic residues" evidence="1">
    <location>
        <begin position="1983"/>
        <end position="1992"/>
    </location>
</feature>